<dbReference type="GO" id="GO:0042381">
    <property type="term" value="P:hemolymph coagulation"/>
    <property type="evidence" value="ECO:0007669"/>
    <property type="project" value="UniProtKB-KW"/>
</dbReference>
<evidence type="ECO:0000256" key="6">
    <source>
        <dbReference type="ARBA" id="ARBA00022825"/>
    </source>
</evidence>
<dbReference type="InterPro" id="IPR033116">
    <property type="entry name" value="TRYPSIN_SER"/>
</dbReference>
<dbReference type="PROSITE" id="PS00135">
    <property type="entry name" value="TRYPSIN_SER"/>
    <property type="match status" value="1"/>
</dbReference>
<keyword evidence="5" id="KW-0353">Hemolymph clotting</keyword>
<keyword evidence="6 10" id="KW-0720">Serine protease</keyword>
<evidence type="ECO:0000259" key="11">
    <source>
        <dbReference type="PROSITE" id="PS50240"/>
    </source>
</evidence>
<dbReference type="GO" id="GO:0004252">
    <property type="term" value="F:serine-type endopeptidase activity"/>
    <property type="evidence" value="ECO:0007669"/>
    <property type="project" value="InterPro"/>
</dbReference>
<sequence>MQEIFSVGWASAQNCGKTPIPPKVEEKHSVKIVGGTPAVPYSWPWQVELCTKSKTFYTTPVHFVSWGTCELYCGGTLIAPEWVMSAAHCVSVFHDGYEDSPEFFGVKLGTYKYYDTNEDGEMIRDVEKIYKHPKYKNPKRYSNDISLIHVRKSSITASKPRGPVNYTDHIQPICLPKSVKDIVVEGKLAYVTGWGATSEGGDVSDELRQVHVPFLNMSHCKKEYPGRIDETMECAGAEGKDSCQGDSGGPLVTKHDNNGRWYQAGIVSWGSGCAEAGYAAHPTVGCKW</sequence>
<evidence type="ECO:0000313" key="13">
    <source>
        <dbReference type="Proteomes" id="UP000274131"/>
    </source>
</evidence>
<keyword evidence="1" id="KW-0768">Sushi</keyword>
<dbReference type="GO" id="GO:0006508">
    <property type="term" value="P:proteolysis"/>
    <property type="evidence" value="ECO:0007669"/>
    <property type="project" value="UniProtKB-KW"/>
</dbReference>
<dbReference type="PROSITE" id="PS50240">
    <property type="entry name" value="TRYPSIN_DOM"/>
    <property type="match status" value="1"/>
</dbReference>
<evidence type="ECO:0000256" key="7">
    <source>
        <dbReference type="ARBA" id="ARBA00023157"/>
    </source>
</evidence>
<dbReference type="PANTHER" id="PTHR24252:SF7">
    <property type="entry name" value="HYALIN"/>
    <property type="match status" value="1"/>
</dbReference>
<feature type="domain" description="Peptidase S1" evidence="11">
    <location>
        <begin position="32"/>
        <end position="288"/>
    </location>
</feature>
<dbReference type="OrthoDB" id="6376138at2759"/>
<dbReference type="Gene3D" id="2.40.10.10">
    <property type="entry name" value="Trypsin-like serine proteases"/>
    <property type="match status" value="1"/>
</dbReference>
<dbReference type="InterPro" id="IPR009003">
    <property type="entry name" value="Peptidase_S1_PA"/>
</dbReference>
<evidence type="ECO:0000313" key="12">
    <source>
        <dbReference type="EMBL" id="VDD93999.1"/>
    </source>
</evidence>
<evidence type="ECO:0000256" key="9">
    <source>
        <dbReference type="ARBA" id="ARBA00066707"/>
    </source>
</evidence>
<reference evidence="14" key="1">
    <citation type="submission" date="2017-02" db="UniProtKB">
        <authorList>
            <consortium name="WormBaseParasite"/>
        </authorList>
    </citation>
    <scope>IDENTIFICATION</scope>
</reference>
<name>A0A0N4VF30_ENTVE</name>
<evidence type="ECO:0000256" key="10">
    <source>
        <dbReference type="RuleBase" id="RU363034"/>
    </source>
</evidence>
<dbReference type="WBParaSite" id="EVEC_0000932401-mRNA-1">
    <property type="protein sequence ID" value="EVEC_0000932401-mRNA-1"/>
    <property type="gene ID" value="EVEC_0000932401"/>
</dbReference>
<proteinExistence type="predicted"/>
<gene>
    <name evidence="12" type="ORF">EVEC_LOCUS8750</name>
</gene>
<evidence type="ECO:0000256" key="8">
    <source>
        <dbReference type="ARBA" id="ARBA00052079"/>
    </source>
</evidence>
<dbReference type="InterPro" id="IPR001314">
    <property type="entry name" value="Peptidase_S1A"/>
</dbReference>
<keyword evidence="3" id="KW-0732">Signal</keyword>
<dbReference type="PROSITE" id="PS00134">
    <property type="entry name" value="TRYPSIN_HIS"/>
    <property type="match status" value="1"/>
</dbReference>
<dbReference type="CDD" id="cd00190">
    <property type="entry name" value="Tryp_SPc"/>
    <property type="match status" value="1"/>
</dbReference>
<organism evidence="14">
    <name type="scientific">Enterobius vermicularis</name>
    <name type="common">Human pinworm</name>
    <dbReference type="NCBI Taxonomy" id="51028"/>
    <lineage>
        <taxon>Eukaryota</taxon>
        <taxon>Metazoa</taxon>
        <taxon>Ecdysozoa</taxon>
        <taxon>Nematoda</taxon>
        <taxon>Chromadorea</taxon>
        <taxon>Rhabditida</taxon>
        <taxon>Spirurina</taxon>
        <taxon>Oxyuridomorpha</taxon>
        <taxon>Oxyuroidea</taxon>
        <taxon>Oxyuridae</taxon>
        <taxon>Enterobius</taxon>
    </lineage>
</organism>
<keyword evidence="2 10" id="KW-0645">Protease</keyword>
<evidence type="ECO:0000256" key="3">
    <source>
        <dbReference type="ARBA" id="ARBA00022729"/>
    </source>
</evidence>
<evidence type="ECO:0000256" key="1">
    <source>
        <dbReference type="ARBA" id="ARBA00022659"/>
    </source>
</evidence>
<comment type="catalytic activity">
    <reaction evidence="8">
        <text>Selective cleavage of 103-Arg-|-Ser-104 and 124-Ile-|-Ile-125 bonds in Limulus clotting factor B to form activated factor B. Cleavage of -Pro-Arg-|-Xaa- bonds in synthetic substrates.</text>
        <dbReference type="EC" id="3.4.21.84"/>
    </reaction>
</comment>
<keyword evidence="7" id="KW-1015">Disulfide bond</keyword>
<evidence type="ECO:0000256" key="4">
    <source>
        <dbReference type="ARBA" id="ARBA00022801"/>
    </source>
</evidence>
<evidence type="ECO:0000256" key="2">
    <source>
        <dbReference type="ARBA" id="ARBA00022670"/>
    </source>
</evidence>
<evidence type="ECO:0000313" key="14">
    <source>
        <dbReference type="WBParaSite" id="EVEC_0000932401-mRNA-1"/>
    </source>
</evidence>
<dbReference type="PANTHER" id="PTHR24252">
    <property type="entry name" value="ACROSIN-RELATED"/>
    <property type="match status" value="1"/>
</dbReference>
<dbReference type="InterPro" id="IPR001254">
    <property type="entry name" value="Trypsin_dom"/>
</dbReference>
<dbReference type="Pfam" id="PF00089">
    <property type="entry name" value="Trypsin"/>
    <property type="match status" value="1"/>
</dbReference>
<dbReference type="Proteomes" id="UP000274131">
    <property type="component" value="Unassembled WGS sequence"/>
</dbReference>
<dbReference type="InterPro" id="IPR018114">
    <property type="entry name" value="TRYPSIN_HIS"/>
</dbReference>
<keyword evidence="4 10" id="KW-0378">Hydrolase</keyword>
<keyword evidence="13" id="KW-1185">Reference proteome</keyword>
<dbReference type="EC" id="3.4.21.84" evidence="9"/>
<dbReference type="PRINTS" id="PR00722">
    <property type="entry name" value="CHYMOTRYPSIN"/>
</dbReference>
<dbReference type="STRING" id="51028.A0A0N4VF30"/>
<dbReference type="InterPro" id="IPR043504">
    <property type="entry name" value="Peptidase_S1_PA_chymotrypsin"/>
</dbReference>
<dbReference type="FunFam" id="2.40.10.10:FF:000120">
    <property type="entry name" value="Putative serine protease"/>
    <property type="match status" value="1"/>
</dbReference>
<reference evidence="12 13" key="2">
    <citation type="submission" date="2018-10" db="EMBL/GenBank/DDBJ databases">
        <authorList>
            <consortium name="Pathogen Informatics"/>
        </authorList>
    </citation>
    <scope>NUCLEOTIDE SEQUENCE [LARGE SCALE GENOMIC DNA]</scope>
</reference>
<accession>A0A0N4VF30</accession>
<evidence type="ECO:0000256" key="5">
    <source>
        <dbReference type="ARBA" id="ARBA00022820"/>
    </source>
</evidence>
<protein>
    <recommendedName>
        <fullName evidence="9">limulus clotting factor C</fullName>
        <ecNumber evidence="9">3.4.21.84</ecNumber>
    </recommendedName>
</protein>
<dbReference type="SMART" id="SM00020">
    <property type="entry name" value="Tryp_SPc"/>
    <property type="match status" value="1"/>
</dbReference>
<dbReference type="SUPFAM" id="SSF50494">
    <property type="entry name" value="Trypsin-like serine proteases"/>
    <property type="match status" value="1"/>
</dbReference>
<dbReference type="EMBL" id="UXUI01009589">
    <property type="protein sequence ID" value="VDD93999.1"/>
    <property type="molecule type" value="Genomic_DNA"/>
</dbReference>
<dbReference type="AlphaFoldDB" id="A0A0N4VF30"/>